<comment type="caution">
    <text evidence="3">The sequence shown here is derived from an EMBL/GenBank/DDBJ whole genome shotgun (WGS) entry which is preliminary data.</text>
</comment>
<dbReference type="EMBL" id="SDWJ01000002">
    <property type="protein sequence ID" value="MVZ98752.1"/>
    <property type="molecule type" value="Genomic_DNA"/>
</dbReference>
<keyword evidence="4" id="KW-1185">Reference proteome</keyword>
<sequence>MNHTHPAGLPPYALALDMEIVDNVEGAPVIGMPFANKVQGRPGFLHGGAISGLLEIAAVAAIHQALRAKGSDSGIKQVNVTIDFMRGGVGHMTYAVGEVIRLGRTMANVEARAWQDDRTKPIAMATMHYLIRRPKIEGS</sequence>
<reference evidence="3 4" key="1">
    <citation type="submission" date="2019-01" db="EMBL/GenBank/DDBJ databases">
        <title>Sphingorhabdus lacus sp.nov., isolated from an oligotrophic freshwater lake.</title>
        <authorList>
            <person name="Park M."/>
        </authorList>
    </citation>
    <scope>NUCLEOTIDE SEQUENCE [LARGE SCALE GENOMIC DNA]</scope>
    <source>
        <strain evidence="3 4">IMCC26285</strain>
    </source>
</reference>
<name>A0A6I4LZ81_9SPHN</name>
<evidence type="ECO:0000256" key="1">
    <source>
        <dbReference type="ARBA" id="ARBA00022801"/>
    </source>
</evidence>
<dbReference type="InterPro" id="IPR029069">
    <property type="entry name" value="HotDog_dom_sf"/>
</dbReference>
<keyword evidence="1" id="KW-0378">Hydrolase</keyword>
<evidence type="ECO:0000313" key="4">
    <source>
        <dbReference type="Proteomes" id="UP000471147"/>
    </source>
</evidence>
<dbReference type="Gene3D" id="3.10.129.10">
    <property type="entry name" value="Hotdog Thioesterase"/>
    <property type="match status" value="1"/>
</dbReference>
<protein>
    <submittedName>
        <fullName evidence="3">PaaI family thioesterase</fullName>
    </submittedName>
</protein>
<accession>A0A6I4LZ81</accession>
<dbReference type="Pfam" id="PF03061">
    <property type="entry name" value="4HBT"/>
    <property type="match status" value="1"/>
</dbReference>
<dbReference type="InterPro" id="IPR006683">
    <property type="entry name" value="Thioestr_dom"/>
</dbReference>
<dbReference type="AlphaFoldDB" id="A0A6I4LZ81"/>
<dbReference type="OrthoDB" id="9813158at2"/>
<feature type="domain" description="Thioesterase" evidence="2">
    <location>
        <begin position="43"/>
        <end position="121"/>
    </location>
</feature>
<dbReference type="InterPro" id="IPR003736">
    <property type="entry name" value="PAAI_dom"/>
</dbReference>
<gene>
    <name evidence="3" type="ORF">EUU23_13750</name>
</gene>
<dbReference type="SUPFAM" id="SSF54637">
    <property type="entry name" value="Thioesterase/thiol ester dehydrase-isomerase"/>
    <property type="match status" value="1"/>
</dbReference>
<dbReference type="RefSeq" id="WP_160354612.1">
    <property type="nucleotide sequence ID" value="NZ_SDWJ01000002.1"/>
</dbReference>
<organism evidence="3 4">
    <name type="scientific">Sphingorhabdus profundilacus</name>
    <dbReference type="NCBI Taxonomy" id="2509718"/>
    <lineage>
        <taxon>Bacteria</taxon>
        <taxon>Pseudomonadati</taxon>
        <taxon>Pseudomonadota</taxon>
        <taxon>Alphaproteobacteria</taxon>
        <taxon>Sphingomonadales</taxon>
        <taxon>Sphingomonadaceae</taxon>
        <taxon>Sphingorhabdus</taxon>
    </lineage>
</organism>
<evidence type="ECO:0000313" key="3">
    <source>
        <dbReference type="EMBL" id="MVZ98752.1"/>
    </source>
</evidence>
<dbReference type="NCBIfam" id="TIGR00369">
    <property type="entry name" value="unchar_dom_1"/>
    <property type="match status" value="1"/>
</dbReference>
<dbReference type="GO" id="GO:0016289">
    <property type="term" value="F:acyl-CoA hydrolase activity"/>
    <property type="evidence" value="ECO:0007669"/>
    <property type="project" value="UniProtKB-ARBA"/>
</dbReference>
<evidence type="ECO:0000259" key="2">
    <source>
        <dbReference type="Pfam" id="PF03061"/>
    </source>
</evidence>
<dbReference type="CDD" id="cd03443">
    <property type="entry name" value="PaaI_thioesterase"/>
    <property type="match status" value="1"/>
</dbReference>
<dbReference type="Proteomes" id="UP000471147">
    <property type="component" value="Unassembled WGS sequence"/>
</dbReference>
<proteinExistence type="predicted"/>